<dbReference type="Pfam" id="PF00072">
    <property type="entry name" value="Response_reg"/>
    <property type="match status" value="1"/>
</dbReference>
<sequence>MGTALKSEDFTVAFATNGKTAIEYIHKKMPDLVLLDIMMPEMDGYEVCKRIKEDTKTMHIPIIFITAMSDADDEYRGFELGGADYITKPFNSKLVKARVECQLRLKRKTDLLEKLSSIDGLTEIPNRRQFDEIFANEWARARRAQSNISLILIDIDFFKQYNDHYGHAAGDKCLQKVSKTLHKSVKRPADFVARYGGEEFVVILPEIDHDSALLIASQLKDTISQLELPHEASQLSRYVTISLGLATTIPQNDQRHEILLETADKYLYDAKSSGRNQVKGILF</sequence>
<feature type="domain" description="GGDEF" evidence="5">
    <location>
        <begin position="146"/>
        <end position="283"/>
    </location>
</feature>
<feature type="modified residue" description="4-aspartylphosphate" evidence="3">
    <location>
        <position position="36"/>
    </location>
</feature>
<dbReference type="PROSITE" id="PS50110">
    <property type="entry name" value="RESPONSE_REGULATORY"/>
    <property type="match status" value="1"/>
</dbReference>
<dbReference type="InterPro" id="IPR000160">
    <property type="entry name" value="GGDEF_dom"/>
</dbReference>
<feature type="domain" description="Response regulatory" evidence="4">
    <location>
        <begin position="1"/>
        <end position="103"/>
    </location>
</feature>
<dbReference type="Pfam" id="PF00990">
    <property type="entry name" value="GGDEF"/>
    <property type="match status" value="1"/>
</dbReference>
<dbReference type="SUPFAM" id="SSF52172">
    <property type="entry name" value="CheY-like"/>
    <property type="match status" value="1"/>
</dbReference>
<dbReference type="SMART" id="SM00448">
    <property type="entry name" value="REC"/>
    <property type="match status" value="1"/>
</dbReference>
<dbReference type="InterPro" id="IPR050469">
    <property type="entry name" value="Diguanylate_Cyclase"/>
</dbReference>
<dbReference type="GO" id="GO:0005886">
    <property type="term" value="C:plasma membrane"/>
    <property type="evidence" value="ECO:0007669"/>
    <property type="project" value="TreeGrafter"/>
</dbReference>
<evidence type="ECO:0000313" key="7">
    <source>
        <dbReference type="Proteomes" id="UP000189670"/>
    </source>
</evidence>
<dbReference type="SUPFAM" id="SSF55073">
    <property type="entry name" value="Nucleotide cyclase"/>
    <property type="match status" value="1"/>
</dbReference>
<dbReference type="Proteomes" id="UP000189670">
    <property type="component" value="Unassembled WGS sequence"/>
</dbReference>
<dbReference type="Gene3D" id="3.40.50.2300">
    <property type="match status" value="1"/>
</dbReference>
<dbReference type="SMART" id="SM00267">
    <property type="entry name" value="GGDEF"/>
    <property type="match status" value="1"/>
</dbReference>
<dbReference type="PROSITE" id="PS50887">
    <property type="entry name" value="GGDEF"/>
    <property type="match status" value="1"/>
</dbReference>
<dbReference type="NCBIfam" id="TIGR00254">
    <property type="entry name" value="GGDEF"/>
    <property type="match status" value="1"/>
</dbReference>
<protein>
    <recommendedName>
        <fullName evidence="1">diguanylate cyclase</fullName>
        <ecNumber evidence="1">2.7.7.65</ecNumber>
    </recommendedName>
</protein>
<evidence type="ECO:0000256" key="2">
    <source>
        <dbReference type="ARBA" id="ARBA00034247"/>
    </source>
</evidence>
<reference evidence="7" key="1">
    <citation type="submission" date="2012-11" db="EMBL/GenBank/DDBJ databases">
        <authorList>
            <person name="Lucero-Rivera Y.E."/>
            <person name="Tovar-Ramirez D."/>
        </authorList>
    </citation>
    <scope>NUCLEOTIDE SEQUENCE [LARGE SCALE GENOMIC DNA]</scope>
    <source>
        <strain evidence="7">Araruama</strain>
    </source>
</reference>
<gene>
    <name evidence="6" type="ORF">OMM_04578</name>
</gene>
<dbReference type="GO" id="GO:0043709">
    <property type="term" value="P:cell adhesion involved in single-species biofilm formation"/>
    <property type="evidence" value="ECO:0007669"/>
    <property type="project" value="TreeGrafter"/>
</dbReference>
<proteinExistence type="predicted"/>
<dbReference type="Gene3D" id="3.30.70.270">
    <property type="match status" value="1"/>
</dbReference>
<evidence type="ECO:0000259" key="5">
    <source>
        <dbReference type="PROSITE" id="PS50887"/>
    </source>
</evidence>
<evidence type="ECO:0000259" key="4">
    <source>
        <dbReference type="PROSITE" id="PS50110"/>
    </source>
</evidence>
<evidence type="ECO:0000256" key="1">
    <source>
        <dbReference type="ARBA" id="ARBA00012528"/>
    </source>
</evidence>
<dbReference type="InterPro" id="IPR029787">
    <property type="entry name" value="Nucleotide_cyclase"/>
</dbReference>
<dbReference type="FunFam" id="3.30.70.270:FF:000001">
    <property type="entry name" value="Diguanylate cyclase domain protein"/>
    <property type="match status" value="1"/>
</dbReference>
<dbReference type="GO" id="GO:0000160">
    <property type="term" value="P:phosphorelay signal transduction system"/>
    <property type="evidence" value="ECO:0007669"/>
    <property type="project" value="InterPro"/>
</dbReference>
<dbReference type="InterPro" id="IPR043128">
    <property type="entry name" value="Rev_trsase/Diguanyl_cyclase"/>
</dbReference>
<dbReference type="InterPro" id="IPR011006">
    <property type="entry name" value="CheY-like_superfamily"/>
</dbReference>
<keyword evidence="3" id="KW-0597">Phosphoprotein</keyword>
<dbReference type="InterPro" id="IPR001789">
    <property type="entry name" value="Sig_transdc_resp-reg_receiver"/>
</dbReference>
<name>A0A1V1P0N8_9BACT</name>
<dbReference type="EC" id="2.7.7.65" evidence="1"/>
<comment type="catalytic activity">
    <reaction evidence="2">
        <text>2 GTP = 3',3'-c-di-GMP + 2 diphosphate</text>
        <dbReference type="Rhea" id="RHEA:24898"/>
        <dbReference type="ChEBI" id="CHEBI:33019"/>
        <dbReference type="ChEBI" id="CHEBI:37565"/>
        <dbReference type="ChEBI" id="CHEBI:58805"/>
        <dbReference type="EC" id="2.7.7.65"/>
    </reaction>
</comment>
<accession>A0A1V1P0N8</accession>
<dbReference type="EMBL" id="ATBP01000961">
    <property type="protein sequence ID" value="ETR68417.1"/>
    <property type="molecule type" value="Genomic_DNA"/>
</dbReference>
<dbReference type="AlphaFoldDB" id="A0A1V1P0N8"/>
<dbReference type="PANTHER" id="PTHR45138:SF9">
    <property type="entry name" value="DIGUANYLATE CYCLASE DGCM-RELATED"/>
    <property type="match status" value="1"/>
</dbReference>
<comment type="caution">
    <text evidence="6">The sequence shown here is derived from an EMBL/GenBank/DDBJ whole genome shotgun (WGS) entry which is preliminary data.</text>
</comment>
<dbReference type="CDD" id="cd01949">
    <property type="entry name" value="GGDEF"/>
    <property type="match status" value="1"/>
</dbReference>
<dbReference type="PANTHER" id="PTHR45138">
    <property type="entry name" value="REGULATORY COMPONENTS OF SENSORY TRANSDUCTION SYSTEM"/>
    <property type="match status" value="1"/>
</dbReference>
<organism evidence="6 7">
    <name type="scientific">Candidatus Magnetoglobus multicellularis str. Araruama</name>
    <dbReference type="NCBI Taxonomy" id="890399"/>
    <lineage>
        <taxon>Bacteria</taxon>
        <taxon>Pseudomonadati</taxon>
        <taxon>Thermodesulfobacteriota</taxon>
        <taxon>Desulfobacteria</taxon>
        <taxon>Desulfobacterales</taxon>
        <taxon>Desulfobacteraceae</taxon>
        <taxon>Candidatus Magnetoglobus</taxon>
    </lineage>
</organism>
<dbReference type="GO" id="GO:1902201">
    <property type="term" value="P:negative regulation of bacterial-type flagellum-dependent cell motility"/>
    <property type="evidence" value="ECO:0007669"/>
    <property type="project" value="TreeGrafter"/>
</dbReference>
<evidence type="ECO:0000313" key="6">
    <source>
        <dbReference type="EMBL" id="ETR68417.1"/>
    </source>
</evidence>
<evidence type="ECO:0000256" key="3">
    <source>
        <dbReference type="PROSITE-ProRule" id="PRU00169"/>
    </source>
</evidence>
<dbReference type="GO" id="GO:0052621">
    <property type="term" value="F:diguanylate cyclase activity"/>
    <property type="evidence" value="ECO:0007669"/>
    <property type="project" value="UniProtKB-EC"/>
</dbReference>